<dbReference type="Proteomes" id="UP001390339">
    <property type="component" value="Unassembled WGS sequence"/>
</dbReference>
<dbReference type="PROSITE" id="PS51471">
    <property type="entry name" value="FE2OG_OXY"/>
    <property type="match status" value="1"/>
</dbReference>
<dbReference type="PANTHER" id="PTHR31573:SF4">
    <property type="entry name" value="FE2OG DIOXYGENASE DOMAIN-CONTAINING PROTEIN"/>
    <property type="match status" value="1"/>
</dbReference>
<reference evidence="3 4" key="1">
    <citation type="journal article" date="2024" name="IMA Fungus">
        <title>Apiospora arundinis, a panoply of carbohydrate-active enzymes and secondary metabolites.</title>
        <authorList>
            <person name="Sorensen T."/>
            <person name="Petersen C."/>
            <person name="Muurmann A.T."/>
            <person name="Christiansen J.V."/>
            <person name="Brundto M.L."/>
            <person name="Overgaard C.K."/>
            <person name="Boysen A.T."/>
            <person name="Wollenberg R.D."/>
            <person name="Larsen T.O."/>
            <person name="Sorensen J.L."/>
            <person name="Nielsen K.L."/>
            <person name="Sondergaard T.E."/>
        </authorList>
    </citation>
    <scope>NUCLEOTIDE SEQUENCE [LARGE SCALE GENOMIC DNA]</scope>
    <source>
        <strain evidence="3 4">AAU 773</strain>
    </source>
</reference>
<evidence type="ECO:0000313" key="3">
    <source>
        <dbReference type="EMBL" id="KAK8877245.1"/>
    </source>
</evidence>
<feature type="compositionally biased region" description="Polar residues" evidence="1">
    <location>
        <begin position="56"/>
        <end position="65"/>
    </location>
</feature>
<dbReference type="InterPro" id="IPR005123">
    <property type="entry name" value="Oxoglu/Fe-dep_dioxygenase_dom"/>
</dbReference>
<comment type="caution">
    <text evidence="3">The sequence shown here is derived from an EMBL/GenBank/DDBJ whole genome shotgun (WGS) entry which is preliminary data.</text>
</comment>
<feature type="domain" description="Fe2OG dioxygenase" evidence="2">
    <location>
        <begin position="552"/>
        <end position="659"/>
    </location>
</feature>
<dbReference type="Gene3D" id="2.60.120.590">
    <property type="entry name" value="Alpha-ketoglutarate-dependent dioxygenase AlkB-like"/>
    <property type="match status" value="1"/>
</dbReference>
<gene>
    <name evidence="3" type="ORF">PGQ11_002191</name>
</gene>
<dbReference type="PANTHER" id="PTHR31573">
    <property type="entry name" value="ALPHA-KETOGLUTARATE-DEPENDENT DIOXYGENASE ALKB HOMOLOG 2"/>
    <property type="match status" value="1"/>
</dbReference>
<organism evidence="3 4">
    <name type="scientific">Apiospora arundinis</name>
    <dbReference type="NCBI Taxonomy" id="335852"/>
    <lineage>
        <taxon>Eukaryota</taxon>
        <taxon>Fungi</taxon>
        <taxon>Dikarya</taxon>
        <taxon>Ascomycota</taxon>
        <taxon>Pezizomycotina</taxon>
        <taxon>Sordariomycetes</taxon>
        <taxon>Xylariomycetidae</taxon>
        <taxon>Amphisphaeriales</taxon>
        <taxon>Apiosporaceae</taxon>
        <taxon>Apiospora</taxon>
    </lineage>
</organism>
<dbReference type="Pfam" id="PF13532">
    <property type="entry name" value="2OG-FeII_Oxy_2"/>
    <property type="match status" value="1"/>
</dbReference>
<evidence type="ECO:0000313" key="4">
    <source>
        <dbReference type="Proteomes" id="UP001390339"/>
    </source>
</evidence>
<protein>
    <submittedName>
        <fullName evidence="3">Oxoglutarate iron-dependent oxygenase protein</fullName>
    </submittedName>
</protein>
<name>A0ABR2JHP5_9PEZI</name>
<dbReference type="EMBL" id="JAPCWZ010000002">
    <property type="protein sequence ID" value="KAK8877245.1"/>
    <property type="molecule type" value="Genomic_DNA"/>
</dbReference>
<proteinExistence type="predicted"/>
<keyword evidence="4" id="KW-1185">Reference proteome</keyword>
<evidence type="ECO:0000256" key="1">
    <source>
        <dbReference type="SAM" id="MobiDB-lite"/>
    </source>
</evidence>
<sequence>MNRPTLKREMSQLGPILNTKRRQVEVVVEVEPALPIDQNQEAASELSIPVQQPEDTVETVQNTSHNDSDIHTGKSPACGRPLVFADKRAQLANALPFNRNHEGCFHTQDNIVKGMMLDGLASSHDMMTESIIITTIQLTLLHRGGGRVLDAASGRMFRTKSQDSDCRKYKCVMSTFEKKLPISIVIGSKNPNYPARPPRPFCFMGFFQITDIWAEKTGAIDGSLVSEYMVRLEKIDPAVLSWWMPDGHKPEQIPVGAYVCDGKSCDSCGTYSKTIYTEGWVCLSMTCNEHFRFGRPIILDELKYNDAFRYERHDAQGLLPLPAVIPALPIANQTSYGTEAEFKTGIVCPHCGQCSRRVYWWGWACENATEGCNFKHIVSFTNFPLTAVKEEHIALRSSRAQLESTDQSILHKMTSGAGYPIEMYALPSSEGLIGGVVAVFCATPETCSLPNGPDNLYLAMQNEDLKLRRNPARAKGSRREELTSHFAFNYGAFYKFGVFVDSVGFKHAPDIIRACLAQLDWAQSLGITHASEFIQELGTDYSRESMSLTSEKFNELLALGYFEGSKISYHDDGEKELGPTVATLSLGSPAVMHFRPKRKTNLGQVGSGKKGNKDHVISFVLNHGDIVIMHGNHIHRDYEHEVIPKGKLRFALTARFVRPSSITDVDERTRAIENGEVPEGIEKTAYKGHEEVAAAVSNSSA</sequence>
<dbReference type="InterPro" id="IPR037151">
    <property type="entry name" value="AlkB-like_sf"/>
</dbReference>
<feature type="region of interest" description="Disordered" evidence="1">
    <location>
        <begin position="56"/>
        <end position="76"/>
    </location>
</feature>
<accession>A0ABR2JHP5</accession>
<dbReference type="SUPFAM" id="SSF51197">
    <property type="entry name" value="Clavaminate synthase-like"/>
    <property type="match status" value="1"/>
</dbReference>
<dbReference type="InterPro" id="IPR032852">
    <property type="entry name" value="ALKBH2"/>
</dbReference>
<evidence type="ECO:0000259" key="2">
    <source>
        <dbReference type="PROSITE" id="PS51471"/>
    </source>
</evidence>
<dbReference type="InterPro" id="IPR027450">
    <property type="entry name" value="AlkB-like"/>
</dbReference>